<evidence type="ECO:0000256" key="3">
    <source>
        <dbReference type="SAM" id="MobiDB-lite"/>
    </source>
</evidence>
<dbReference type="CDD" id="cd06170">
    <property type="entry name" value="LuxR_C_like"/>
    <property type="match status" value="1"/>
</dbReference>
<dbReference type="PRINTS" id="PR00038">
    <property type="entry name" value="HTHLUXR"/>
</dbReference>
<dbReference type="PROSITE" id="PS00622">
    <property type="entry name" value="HTH_LUXR_1"/>
    <property type="match status" value="1"/>
</dbReference>
<dbReference type="InterPro" id="IPR041664">
    <property type="entry name" value="AAA_16"/>
</dbReference>
<dbReference type="InterPro" id="IPR016032">
    <property type="entry name" value="Sig_transdc_resp-reg_C-effctor"/>
</dbReference>
<dbReference type="Proteomes" id="UP001271274">
    <property type="component" value="Unassembled WGS sequence"/>
</dbReference>
<dbReference type="SMART" id="SM00421">
    <property type="entry name" value="HTH_LUXR"/>
    <property type="match status" value="1"/>
</dbReference>
<accession>A0ABU4P261</accession>
<dbReference type="SUPFAM" id="SSF48452">
    <property type="entry name" value="TPR-like"/>
    <property type="match status" value="1"/>
</dbReference>
<evidence type="ECO:0000313" key="5">
    <source>
        <dbReference type="EMBL" id="MDX3707285.1"/>
    </source>
</evidence>
<dbReference type="EMBL" id="JARAYU010000047">
    <property type="protein sequence ID" value="MDX3707285.1"/>
    <property type="molecule type" value="Genomic_DNA"/>
</dbReference>
<protein>
    <submittedName>
        <fullName evidence="5">AAA family ATPase</fullName>
    </submittedName>
</protein>
<organism evidence="5 6">
    <name type="scientific">Streptomyces europaeiscabiei</name>
    <dbReference type="NCBI Taxonomy" id="146819"/>
    <lineage>
        <taxon>Bacteria</taxon>
        <taxon>Bacillati</taxon>
        <taxon>Actinomycetota</taxon>
        <taxon>Actinomycetes</taxon>
        <taxon>Kitasatosporales</taxon>
        <taxon>Streptomycetaceae</taxon>
        <taxon>Streptomyces</taxon>
    </lineage>
</organism>
<dbReference type="Gene3D" id="1.10.10.10">
    <property type="entry name" value="Winged helix-like DNA-binding domain superfamily/Winged helix DNA-binding domain"/>
    <property type="match status" value="1"/>
</dbReference>
<evidence type="ECO:0000256" key="1">
    <source>
        <dbReference type="ARBA" id="ARBA00022741"/>
    </source>
</evidence>
<keyword evidence="2" id="KW-0067">ATP-binding</keyword>
<sequence>MTTACASGSPEARPHGSRPKPVERERELAVLGELARRTAAGAPALVILEGPDGIGKTTLLCVLAAQARSLDLRVVRTRAGREGREGHRLPLSTALALLAELYDGGPAGLPVAPRPGMPSGWDIETGSPSPSWYDLDTGNPSFSVLAELHGCVRSAAARGPLLIVVDDADDADHASLRFLAHTARRLAGLPVFLVLARRGGTDVPALDEVAASPLCQVLRLRPLTRDGVGLLTRQLIGVETGPAFQDACLAATNGNPLTVTQFLMELRNEELPLTADYFTPVGEQDLPAVRLRVTRLLHRQPEATVQGARALAVLGDGASLETCARLAHLDNSVFDRSLLVLISLGLITAADTTNWCFAHALIRNAVLADMSDEERAAAHGRAARLLHDGGESAADVAEHLRRAPTAAADSWARVVLREAAREAMLHLSPERAVELLRACVPEGTESDCDPGLLTELGLAETWVDPEASIRHLTSALESAPYSDLRPRTLGALTGTLTRQGQVARALELLAQYRSDAAASLSACSAPHLLEAQVLLAATANRASIAELLGTASFDLSLSGETPDERALLAARSLISVTRANRVADSLAAARTVCRRGTPATDAPGHLACAATVLLYADRPHEAELVCRQLIEATDAPLDRTCPDLLALSAEAHLRLGSLDAALRTTAGTLGNSAVERGSPQRALSLSVRLHTLVDVGDPAEFASLEAELHDPLRDSWQWNELLCARGRLHLVRQEPKQALEDLLECGRRQTAWQRTNPAVSSWWYWAGHAHLALGDSRAALALAEEAVATARSADLPCVLGAGLGLWAAAVSEDERPPLLEEAEQVLAGTRAALLRARVRVARGVALHRLGYRQAARQVARQGWEESYAIGARSLHADAHRALLATGARPRQPVSRGLDALTQSESQVARLAADGRSNAWIAEKLFVTQRTVEAHLTSAYRKLGLSGRRELRTALEMSEMDGAAAHER</sequence>
<feature type="region of interest" description="Disordered" evidence="3">
    <location>
        <begin position="1"/>
        <end position="24"/>
    </location>
</feature>
<gene>
    <name evidence="5" type="ORF">PV662_48010</name>
</gene>
<comment type="caution">
    <text evidence="5">The sequence shown here is derived from an EMBL/GenBank/DDBJ whole genome shotgun (WGS) entry which is preliminary data.</text>
</comment>
<dbReference type="RefSeq" id="WP_159058615.1">
    <property type="nucleotide sequence ID" value="NZ_JARAYT010000025.1"/>
</dbReference>
<dbReference type="InterPro" id="IPR027417">
    <property type="entry name" value="P-loop_NTPase"/>
</dbReference>
<dbReference type="Pfam" id="PF00196">
    <property type="entry name" value="GerE"/>
    <property type="match status" value="1"/>
</dbReference>
<dbReference type="Pfam" id="PF13191">
    <property type="entry name" value="AAA_16"/>
    <property type="match status" value="1"/>
</dbReference>
<dbReference type="Gene3D" id="3.40.50.300">
    <property type="entry name" value="P-loop containing nucleotide triphosphate hydrolases"/>
    <property type="match status" value="1"/>
</dbReference>
<dbReference type="PROSITE" id="PS50043">
    <property type="entry name" value="HTH_LUXR_2"/>
    <property type="match status" value="1"/>
</dbReference>
<dbReference type="Gene3D" id="1.25.40.10">
    <property type="entry name" value="Tetratricopeptide repeat domain"/>
    <property type="match status" value="1"/>
</dbReference>
<name>A0ABU4P261_9ACTN</name>
<feature type="domain" description="HTH luxR-type" evidence="4">
    <location>
        <begin position="893"/>
        <end position="958"/>
    </location>
</feature>
<reference evidence="5 6" key="1">
    <citation type="journal article" date="2023" name="Microb. Genom.">
        <title>Mesoterricola silvestris gen. nov., sp. nov., Mesoterricola sediminis sp. nov., Geothrix oryzae sp. nov., Geothrix edaphica sp. nov., Geothrix rubra sp. nov., and Geothrix limicola sp. nov., six novel members of Acidobacteriota isolated from soils.</title>
        <authorList>
            <person name="Weisberg A.J."/>
            <person name="Pearce E."/>
            <person name="Kramer C.G."/>
            <person name="Chang J.H."/>
            <person name="Clarke C.R."/>
        </authorList>
    </citation>
    <scope>NUCLEOTIDE SEQUENCE [LARGE SCALE GENOMIC DNA]</scope>
    <source>
        <strain evidence="5 6">ID09-01A</strain>
    </source>
</reference>
<keyword evidence="6" id="KW-1185">Reference proteome</keyword>
<evidence type="ECO:0000256" key="2">
    <source>
        <dbReference type="ARBA" id="ARBA00022840"/>
    </source>
</evidence>
<dbReference type="InterPro" id="IPR011990">
    <property type="entry name" value="TPR-like_helical_dom_sf"/>
</dbReference>
<dbReference type="InterPro" id="IPR000792">
    <property type="entry name" value="Tscrpt_reg_LuxR_C"/>
</dbReference>
<dbReference type="InterPro" id="IPR036388">
    <property type="entry name" value="WH-like_DNA-bd_sf"/>
</dbReference>
<evidence type="ECO:0000259" key="4">
    <source>
        <dbReference type="PROSITE" id="PS50043"/>
    </source>
</evidence>
<dbReference type="PANTHER" id="PTHR16305">
    <property type="entry name" value="TESTICULAR SOLUBLE ADENYLYL CYCLASE"/>
    <property type="match status" value="1"/>
</dbReference>
<dbReference type="SUPFAM" id="SSF52540">
    <property type="entry name" value="P-loop containing nucleoside triphosphate hydrolases"/>
    <property type="match status" value="1"/>
</dbReference>
<evidence type="ECO:0000313" key="6">
    <source>
        <dbReference type="Proteomes" id="UP001271274"/>
    </source>
</evidence>
<keyword evidence="1" id="KW-0547">Nucleotide-binding</keyword>
<dbReference type="SUPFAM" id="SSF46894">
    <property type="entry name" value="C-terminal effector domain of the bipartite response regulators"/>
    <property type="match status" value="1"/>
</dbReference>
<dbReference type="PANTHER" id="PTHR16305:SF35">
    <property type="entry name" value="TRANSCRIPTIONAL ACTIVATOR DOMAIN"/>
    <property type="match status" value="1"/>
</dbReference>
<proteinExistence type="predicted"/>